<dbReference type="InterPro" id="IPR036514">
    <property type="entry name" value="SGNH_hydro_sf"/>
</dbReference>
<dbReference type="RefSeq" id="WP_157739543.1">
    <property type="nucleotide sequence ID" value="NZ_BMHF01000010.1"/>
</dbReference>
<reference evidence="3" key="1">
    <citation type="journal article" date="2019" name="Int. J. Syst. Evol. Microbiol.">
        <title>The Global Catalogue of Microorganisms (GCM) 10K type strain sequencing project: providing services to taxonomists for standard genome sequencing and annotation.</title>
        <authorList>
            <consortium name="The Broad Institute Genomics Platform"/>
            <consortium name="The Broad Institute Genome Sequencing Center for Infectious Disease"/>
            <person name="Wu L."/>
            <person name="Ma J."/>
        </authorList>
    </citation>
    <scope>NUCLEOTIDE SEQUENCE [LARGE SCALE GENOMIC DNA]</scope>
    <source>
        <strain evidence="3">CGMCC 1.15044</strain>
    </source>
</reference>
<name>A0ABQ1GFQ4_9BACL</name>
<organism evidence="2 3">
    <name type="scientific">Paenibacillus physcomitrellae</name>
    <dbReference type="NCBI Taxonomy" id="1619311"/>
    <lineage>
        <taxon>Bacteria</taxon>
        <taxon>Bacillati</taxon>
        <taxon>Bacillota</taxon>
        <taxon>Bacilli</taxon>
        <taxon>Bacillales</taxon>
        <taxon>Paenibacillaceae</taxon>
        <taxon>Paenibacillus</taxon>
    </lineage>
</organism>
<dbReference type="Gene3D" id="2.60.120.260">
    <property type="entry name" value="Galactose-binding domain-like"/>
    <property type="match status" value="1"/>
</dbReference>
<dbReference type="CDD" id="cd00229">
    <property type="entry name" value="SGNH_hydrolase"/>
    <property type="match status" value="1"/>
</dbReference>
<feature type="domain" description="SGNH hydrolase-type esterase" evidence="1">
    <location>
        <begin position="37"/>
        <end position="212"/>
    </location>
</feature>
<keyword evidence="3" id="KW-1185">Reference proteome</keyword>
<comment type="caution">
    <text evidence="2">The sequence shown here is derived from an EMBL/GenBank/DDBJ whole genome shotgun (WGS) entry which is preliminary data.</text>
</comment>
<gene>
    <name evidence="2" type="ORF">GCM10010917_30400</name>
</gene>
<dbReference type="SUPFAM" id="SSF52266">
    <property type="entry name" value="SGNH hydrolase"/>
    <property type="match status" value="1"/>
</dbReference>
<protein>
    <submittedName>
        <fullName evidence="2">Acyl-CoA thioesterase</fullName>
    </submittedName>
</protein>
<dbReference type="PANTHER" id="PTHR34407">
    <property type="entry name" value="EXPRESSED PROTEIN"/>
    <property type="match status" value="1"/>
</dbReference>
<dbReference type="Proteomes" id="UP000609323">
    <property type="component" value="Unassembled WGS sequence"/>
</dbReference>
<evidence type="ECO:0000313" key="3">
    <source>
        <dbReference type="Proteomes" id="UP000609323"/>
    </source>
</evidence>
<dbReference type="PANTHER" id="PTHR34407:SF1">
    <property type="entry name" value="SGNH HYDROLASE-TYPE ESTERASE DOMAIN-CONTAINING PROTEIN"/>
    <property type="match status" value="1"/>
</dbReference>
<sequence>MKELQEAQDVHAEMIRRRGLPATARKAAEGKPVTVAFLGGSITEGAGASQRDVTSWRALTEQYLREKLDGAGRPFISVNAGVGGTDSTLGAHRLQEQVFQAAEGPVDLLFVEFSVNDGEDREESLRGMEGIVRACRRLSPATDLCFVYTAAEKNLTGIRLFNIAVHEEVAEYYDIPSVDFAAGVYRLLQAGTAEWRELAPDGVHPNDLGHALYARFMQEFLEAELPLPQKNDPAQNESVHTPAHTPAHMLTHIPAHTPSGPLMPGNYEHAHMLAVSELSWSEAFHLKQLHPDDPLMNWRYSTEHVYTEVPGAAFTFTGQGRGAGVLLLCGPDTGMLEYSINGGSFVQVNPFDDWCLQAYRPVPVLFTPLDSPGELQVTVRNTALKDTRSQGHGLRILRALVH</sequence>
<dbReference type="Gene3D" id="3.40.50.1110">
    <property type="entry name" value="SGNH hydrolase"/>
    <property type="match status" value="1"/>
</dbReference>
<dbReference type="EMBL" id="BMHF01000010">
    <property type="protein sequence ID" value="GGA42964.1"/>
    <property type="molecule type" value="Genomic_DNA"/>
</dbReference>
<proteinExistence type="predicted"/>
<accession>A0ABQ1GFQ4</accession>
<dbReference type="Pfam" id="PF13472">
    <property type="entry name" value="Lipase_GDSL_2"/>
    <property type="match status" value="1"/>
</dbReference>
<evidence type="ECO:0000313" key="2">
    <source>
        <dbReference type="EMBL" id="GGA42964.1"/>
    </source>
</evidence>
<evidence type="ECO:0000259" key="1">
    <source>
        <dbReference type="Pfam" id="PF13472"/>
    </source>
</evidence>
<dbReference type="InterPro" id="IPR013830">
    <property type="entry name" value="SGNH_hydro"/>
</dbReference>